<dbReference type="EMBL" id="BTSY01000003">
    <property type="protein sequence ID" value="GMT17104.1"/>
    <property type="molecule type" value="Genomic_DNA"/>
</dbReference>
<sequence>IMSELVSRRKKSSWMHADELDMLQNDHELAPGDVIEFSRFNGTYKHFAIYEKKMGGISYVIHYSDGDDNQLGGGSSSGFSSGLQSSGEIAGSAKVRRDALRNVANGCKCRRNNELDEKYVPFKPAEVVRRALDKMGQAGYHLLKNNCEHFANGCRYGEERSRQVVAVATGFGVGSAVAVVGIGAVVLGLIFGGGGSTQTDREREEEARERRVVPQ</sequence>
<dbReference type="EMBL" id="BTSY01000006">
    <property type="protein sequence ID" value="GMT34653.1"/>
    <property type="molecule type" value="Genomic_DNA"/>
</dbReference>
<dbReference type="Pfam" id="PF04970">
    <property type="entry name" value="LRAT"/>
    <property type="match status" value="1"/>
</dbReference>
<comment type="caution">
    <text evidence="8">The sequence shown here is derived from an EMBL/GenBank/DDBJ whole genome shotgun (WGS) entry which is preliminary data.</text>
</comment>
<dbReference type="GO" id="GO:0008970">
    <property type="term" value="F:phospholipase A1 activity"/>
    <property type="evidence" value="ECO:0007669"/>
    <property type="project" value="TreeGrafter"/>
</dbReference>
<dbReference type="InterPro" id="IPR051496">
    <property type="entry name" value="H-rev107_PLA/AT"/>
</dbReference>
<feature type="region of interest" description="Disordered" evidence="5">
    <location>
        <begin position="195"/>
        <end position="215"/>
    </location>
</feature>
<evidence type="ECO:0000256" key="3">
    <source>
        <dbReference type="ARBA" id="ARBA00022801"/>
    </source>
</evidence>
<evidence type="ECO:0000256" key="2">
    <source>
        <dbReference type="ARBA" id="ARBA00022679"/>
    </source>
</evidence>
<keyword evidence="6" id="KW-0812">Transmembrane</keyword>
<dbReference type="AlphaFoldDB" id="A0AAV5VCE0"/>
<dbReference type="Gene3D" id="3.90.1720.10">
    <property type="entry name" value="endopeptidase domain like (from Nostoc punctiforme)"/>
    <property type="match status" value="1"/>
</dbReference>
<evidence type="ECO:0000256" key="1">
    <source>
        <dbReference type="ARBA" id="ARBA00007824"/>
    </source>
</evidence>
<evidence type="ECO:0000259" key="7">
    <source>
        <dbReference type="PROSITE" id="PS51934"/>
    </source>
</evidence>
<dbReference type="PROSITE" id="PS51934">
    <property type="entry name" value="LRAT"/>
    <property type="match status" value="1"/>
</dbReference>
<dbReference type="PANTHER" id="PTHR13943:SF77">
    <property type="entry name" value="LRAT DOMAIN-CONTAINING PROTEIN"/>
    <property type="match status" value="1"/>
</dbReference>
<proteinExistence type="inferred from homology"/>
<gene>
    <name evidence="9" type="ORF">PFISCL1PPCAC_25950</name>
    <name evidence="8" type="ORF">PFISCL1PPCAC_8401</name>
</gene>
<dbReference type="PANTHER" id="PTHR13943">
    <property type="entry name" value="HRAS-LIKE SUPPRESSOR - RELATED"/>
    <property type="match status" value="1"/>
</dbReference>
<dbReference type="GO" id="GO:0005737">
    <property type="term" value="C:cytoplasm"/>
    <property type="evidence" value="ECO:0007669"/>
    <property type="project" value="TreeGrafter"/>
</dbReference>
<comment type="similarity">
    <text evidence="1">Belongs to the H-rev107 family.</text>
</comment>
<evidence type="ECO:0000256" key="4">
    <source>
        <dbReference type="ARBA" id="ARBA00023098"/>
    </source>
</evidence>
<keyword evidence="2" id="KW-0808">Transferase</keyword>
<keyword evidence="4" id="KW-0443">Lipid metabolism</keyword>
<evidence type="ECO:0000313" key="8">
    <source>
        <dbReference type="EMBL" id="GMT17104.1"/>
    </source>
</evidence>
<dbReference type="GO" id="GO:0070292">
    <property type="term" value="P:N-acylphosphatidylethanolamine metabolic process"/>
    <property type="evidence" value="ECO:0007669"/>
    <property type="project" value="TreeGrafter"/>
</dbReference>
<dbReference type="InterPro" id="IPR007053">
    <property type="entry name" value="LRAT_dom"/>
</dbReference>
<evidence type="ECO:0000313" key="9">
    <source>
        <dbReference type="EMBL" id="GMT34653.1"/>
    </source>
</evidence>
<keyword evidence="10" id="KW-1185">Reference proteome</keyword>
<keyword evidence="3" id="KW-0378">Hydrolase</keyword>
<feature type="non-terminal residue" evidence="8">
    <location>
        <position position="1"/>
    </location>
</feature>
<reference evidence="8" key="1">
    <citation type="submission" date="2023-10" db="EMBL/GenBank/DDBJ databases">
        <title>Genome assembly of Pristionchus species.</title>
        <authorList>
            <person name="Yoshida K."/>
            <person name="Sommer R.J."/>
        </authorList>
    </citation>
    <scope>NUCLEOTIDE SEQUENCE</scope>
    <source>
        <strain evidence="8">RS5133</strain>
    </source>
</reference>
<keyword evidence="6" id="KW-1133">Transmembrane helix</keyword>
<evidence type="ECO:0000313" key="10">
    <source>
        <dbReference type="Proteomes" id="UP001432322"/>
    </source>
</evidence>
<evidence type="ECO:0000256" key="5">
    <source>
        <dbReference type="SAM" id="MobiDB-lite"/>
    </source>
</evidence>
<feature type="compositionally biased region" description="Basic and acidic residues" evidence="5">
    <location>
        <begin position="199"/>
        <end position="215"/>
    </location>
</feature>
<dbReference type="GO" id="GO:0016410">
    <property type="term" value="F:N-acyltransferase activity"/>
    <property type="evidence" value="ECO:0007669"/>
    <property type="project" value="TreeGrafter"/>
</dbReference>
<dbReference type="Proteomes" id="UP001432322">
    <property type="component" value="Unassembled WGS sequence"/>
</dbReference>
<feature type="transmembrane region" description="Helical" evidence="6">
    <location>
        <begin position="164"/>
        <end position="191"/>
    </location>
</feature>
<keyword evidence="6" id="KW-0472">Membrane</keyword>
<dbReference type="GO" id="GO:0004623">
    <property type="term" value="F:phospholipase A2 activity"/>
    <property type="evidence" value="ECO:0007669"/>
    <property type="project" value="TreeGrafter"/>
</dbReference>
<organism evidence="8 10">
    <name type="scientific">Pristionchus fissidentatus</name>
    <dbReference type="NCBI Taxonomy" id="1538716"/>
    <lineage>
        <taxon>Eukaryota</taxon>
        <taxon>Metazoa</taxon>
        <taxon>Ecdysozoa</taxon>
        <taxon>Nematoda</taxon>
        <taxon>Chromadorea</taxon>
        <taxon>Rhabditida</taxon>
        <taxon>Rhabditina</taxon>
        <taxon>Diplogasteromorpha</taxon>
        <taxon>Diplogasteroidea</taxon>
        <taxon>Neodiplogasteridae</taxon>
        <taxon>Pristionchus</taxon>
    </lineage>
</organism>
<feature type="domain" description="LRAT" evidence="7">
    <location>
        <begin position="36"/>
        <end position="163"/>
    </location>
</feature>
<protein>
    <recommendedName>
        <fullName evidence="7">LRAT domain-containing protein</fullName>
    </recommendedName>
</protein>
<accession>A0AAV5VCE0</accession>
<evidence type="ECO:0000256" key="6">
    <source>
        <dbReference type="SAM" id="Phobius"/>
    </source>
</evidence>
<name>A0AAV5VCE0_9BILA</name>